<organism evidence="1 2">
    <name type="scientific">Paracraurococcus lichenis</name>
    <dbReference type="NCBI Taxonomy" id="3064888"/>
    <lineage>
        <taxon>Bacteria</taxon>
        <taxon>Pseudomonadati</taxon>
        <taxon>Pseudomonadota</taxon>
        <taxon>Alphaproteobacteria</taxon>
        <taxon>Acetobacterales</taxon>
        <taxon>Roseomonadaceae</taxon>
        <taxon>Paracraurococcus</taxon>
    </lineage>
</organism>
<dbReference type="InterPro" id="IPR015943">
    <property type="entry name" value="WD40/YVTN_repeat-like_dom_sf"/>
</dbReference>
<sequence length="856" mass="90285">MPDANHHHAAHCPECEPQPVLRNHWFLGKLVTPRDLTDEHRYVAQKLRLHHQRLHGTGIVCGLEVSQHGNPLCQDRLVRLHPGSAIDCCGHDILVLEEDTIDLMAFPAFRSLVETPEGKPHRLRLCLRHRECPTEEVPVLFDECACDDTDCAPNRILETYAVDLVVDPPEPEPKSVLTPRLRRLATVGVPEAGAIALDEGPGRMLLTATESAKSLVYRTLLDGLVPKAPVHLDRLAFALAVDPSARLLAVAVAPDTVTDPLELHVYDLDGTLAAPERKLTIPASAGSKMRMRCAPGTGEMVTLTLDGGKVAVWKKGLPDGEAPRELDAGGDSIGLAIGTGGTLAYTLRDGAAKVVEVQLGSAAPPREITLPAGFSHVALDAALSTGPDLIALAGTEGGKGRLLLFDPKGAGSAVGQAVELHGEPADIAVSPGGGWAYVVGAESGKGWLQPVNLHQLRAGKQPKAGAVLDVAEPLAGVTVDAAGRRLYLLHADGVVIVEVDEADCGALLDGGACPSCLESDCLTLATIRGWKPGAKLLDGDDATGDPPAGTAWIDNADGRVVLPSTQAIAAALRCLMEHAPAGGGTQGPPGQNGTNGEDGLGIDAVNATFVNCTVPGAAAIVDIAGVRTLRLTIPKGCDGKDGVGAGEKLVRIAALSWEHRKPSLLATIVEPSDTPGRPPRTFKGLVIGFTGDVVIGFALPARNKREEIEHLVVDAEHVFQVLARPRRNAVQDTLLDCRCPLAGNQVVPVRITRMDGRLIREAEIVPGPIANAAAYLLNEDALGGFNRFVGQELWAVLRGDFVCEPDRDERGRLALGRAIDAEFVRADLPTGDRPKGADLGIQGGLFESWFPVTLEG</sequence>
<dbReference type="EMBL" id="JAUTWS010000062">
    <property type="protein sequence ID" value="MDO9712895.1"/>
    <property type="molecule type" value="Genomic_DNA"/>
</dbReference>
<accession>A0ABT9EA08</accession>
<evidence type="ECO:0000313" key="1">
    <source>
        <dbReference type="EMBL" id="MDO9712895.1"/>
    </source>
</evidence>
<gene>
    <name evidence="1" type="ORF">Q7A36_31495</name>
</gene>
<name>A0ABT9EA08_9PROT</name>
<dbReference type="Gene3D" id="2.130.10.10">
    <property type="entry name" value="YVTN repeat-like/Quinoprotein amine dehydrogenase"/>
    <property type="match status" value="1"/>
</dbReference>
<dbReference type="Proteomes" id="UP001243009">
    <property type="component" value="Unassembled WGS sequence"/>
</dbReference>
<dbReference type="RefSeq" id="WP_305107757.1">
    <property type="nucleotide sequence ID" value="NZ_JAUTWS010000062.1"/>
</dbReference>
<evidence type="ECO:0000313" key="2">
    <source>
        <dbReference type="Proteomes" id="UP001243009"/>
    </source>
</evidence>
<protein>
    <submittedName>
        <fullName evidence="1">Uncharacterized protein</fullName>
    </submittedName>
</protein>
<keyword evidence="2" id="KW-1185">Reference proteome</keyword>
<comment type="caution">
    <text evidence="1">The sequence shown here is derived from an EMBL/GenBank/DDBJ whole genome shotgun (WGS) entry which is preliminary data.</text>
</comment>
<dbReference type="SUPFAM" id="SSF75011">
    <property type="entry name" value="3-carboxy-cis,cis-mucoante lactonizing enzyme"/>
    <property type="match status" value="1"/>
</dbReference>
<reference evidence="1 2" key="1">
    <citation type="submission" date="2023-08" db="EMBL/GenBank/DDBJ databases">
        <title>The draft genome sequence of Paracraurococcus sp. LOR1-02.</title>
        <authorList>
            <person name="Kingkaew E."/>
            <person name="Tanasupawat S."/>
        </authorList>
    </citation>
    <scope>NUCLEOTIDE SEQUENCE [LARGE SCALE GENOMIC DNA]</scope>
    <source>
        <strain evidence="1 2">LOR1-02</strain>
    </source>
</reference>
<proteinExistence type="predicted"/>